<dbReference type="WBParaSite" id="nRc.2.0.1.t29195-RA">
    <property type="protein sequence ID" value="nRc.2.0.1.t29195-RA"/>
    <property type="gene ID" value="nRc.2.0.1.g29195"/>
</dbReference>
<keyword evidence="1" id="KW-1185">Reference proteome</keyword>
<name>A0A915JSB2_ROMCU</name>
<dbReference type="AlphaFoldDB" id="A0A915JSB2"/>
<protein>
    <submittedName>
        <fullName evidence="2">Uncharacterized protein</fullName>
    </submittedName>
</protein>
<evidence type="ECO:0000313" key="2">
    <source>
        <dbReference type="WBParaSite" id="nRc.2.0.1.t29195-RA"/>
    </source>
</evidence>
<reference evidence="2" key="1">
    <citation type="submission" date="2022-11" db="UniProtKB">
        <authorList>
            <consortium name="WormBaseParasite"/>
        </authorList>
    </citation>
    <scope>IDENTIFICATION</scope>
</reference>
<organism evidence="1 2">
    <name type="scientific">Romanomermis culicivorax</name>
    <name type="common">Nematode worm</name>
    <dbReference type="NCBI Taxonomy" id="13658"/>
    <lineage>
        <taxon>Eukaryota</taxon>
        <taxon>Metazoa</taxon>
        <taxon>Ecdysozoa</taxon>
        <taxon>Nematoda</taxon>
        <taxon>Enoplea</taxon>
        <taxon>Dorylaimia</taxon>
        <taxon>Mermithida</taxon>
        <taxon>Mermithoidea</taxon>
        <taxon>Mermithidae</taxon>
        <taxon>Romanomermis</taxon>
    </lineage>
</organism>
<sequence>MLVHPPSFDDALLQPRLPFICSKPEPPPSLLDLPLDDQLPLRFLLWRHCPPVALLLLPSVEASSEDIRRFKQRLTIGTWIILGRSLQNFYQKATAYCRIALMYGM</sequence>
<dbReference type="Proteomes" id="UP000887565">
    <property type="component" value="Unplaced"/>
</dbReference>
<accession>A0A915JSB2</accession>
<proteinExistence type="predicted"/>
<evidence type="ECO:0000313" key="1">
    <source>
        <dbReference type="Proteomes" id="UP000887565"/>
    </source>
</evidence>